<dbReference type="KEGG" id="cyn:Cyan7425_2128"/>
<dbReference type="STRING" id="395961.Cyan7425_2128"/>
<organism evidence="1">
    <name type="scientific">Cyanothece sp. (strain PCC 7425 / ATCC 29141)</name>
    <dbReference type="NCBI Taxonomy" id="395961"/>
    <lineage>
        <taxon>Bacteria</taxon>
        <taxon>Bacillati</taxon>
        <taxon>Cyanobacteriota</taxon>
        <taxon>Cyanophyceae</taxon>
        <taxon>Gomontiellales</taxon>
        <taxon>Cyanothecaceae</taxon>
        <taxon>Cyanothece</taxon>
    </lineage>
</organism>
<dbReference type="EMBL" id="CP001344">
    <property type="protein sequence ID" value="ACL44489.1"/>
    <property type="molecule type" value="Genomic_DNA"/>
</dbReference>
<dbReference type="AlphaFoldDB" id="B8HUE4"/>
<accession>B8HUE4</accession>
<dbReference type="HOGENOM" id="CLU_2914802_0_0_3"/>
<name>B8HUE4_CYAP4</name>
<sequence>MRFGGILSIMSPFSLDQPGWVLVDLAQEQGKLGQFLKVRAFITFARLEMALKQQHLHHQGD</sequence>
<gene>
    <name evidence="1" type="ordered locus">Cyan7425_2128</name>
</gene>
<reference evidence="1" key="1">
    <citation type="submission" date="2009-01" db="EMBL/GenBank/DDBJ databases">
        <title>Complete sequence of chromosome Cyanothece sp. PCC 7425.</title>
        <authorList>
            <consortium name="US DOE Joint Genome Institute"/>
            <person name="Lucas S."/>
            <person name="Copeland A."/>
            <person name="Lapidus A."/>
            <person name="Glavina del Rio T."/>
            <person name="Dalin E."/>
            <person name="Tice H."/>
            <person name="Bruce D."/>
            <person name="Goodwin L."/>
            <person name="Pitluck S."/>
            <person name="Sims D."/>
            <person name="Meineke L."/>
            <person name="Brettin T."/>
            <person name="Detter J.C."/>
            <person name="Han C."/>
            <person name="Larimer F."/>
            <person name="Land M."/>
            <person name="Hauser L."/>
            <person name="Kyrpides N."/>
            <person name="Ovchinnikova G."/>
            <person name="Liberton M."/>
            <person name="Stoeckel J."/>
            <person name="Banerjee A."/>
            <person name="Singh A."/>
            <person name="Page L."/>
            <person name="Sato H."/>
            <person name="Zhao L."/>
            <person name="Sherman L."/>
            <person name="Pakrasi H."/>
            <person name="Richardson P."/>
        </authorList>
    </citation>
    <scope>NUCLEOTIDE SEQUENCE</scope>
    <source>
        <strain evidence="1">PCC 7425</strain>
    </source>
</reference>
<protein>
    <submittedName>
        <fullName evidence="1">Uncharacterized protein</fullName>
    </submittedName>
</protein>
<evidence type="ECO:0000313" key="1">
    <source>
        <dbReference type="EMBL" id="ACL44489.1"/>
    </source>
</evidence>
<proteinExistence type="predicted"/>